<dbReference type="GO" id="GO:0005576">
    <property type="term" value="C:extracellular region"/>
    <property type="evidence" value="ECO:0007669"/>
    <property type="project" value="TreeGrafter"/>
</dbReference>
<dbReference type="PANTHER" id="PTHR11177:SF317">
    <property type="entry name" value="CHITINASE 12-RELATED"/>
    <property type="match status" value="1"/>
</dbReference>
<dbReference type="STRING" id="121845.A0A3Q0JDV8"/>
<organism evidence="2 3">
    <name type="scientific">Diaphorina citri</name>
    <name type="common">Asian citrus psyllid</name>
    <dbReference type="NCBI Taxonomy" id="121845"/>
    <lineage>
        <taxon>Eukaryota</taxon>
        <taxon>Metazoa</taxon>
        <taxon>Ecdysozoa</taxon>
        <taxon>Arthropoda</taxon>
        <taxon>Hexapoda</taxon>
        <taxon>Insecta</taxon>
        <taxon>Pterygota</taxon>
        <taxon>Neoptera</taxon>
        <taxon>Paraneoptera</taxon>
        <taxon>Hemiptera</taxon>
        <taxon>Sternorrhyncha</taxon>
        <taxon>Psylloidea</taxon>
        <taxon>Psyllidae</taxon>
        <taxon>Diaphorininae</taxon>
        <taxon>Diaphorina</taxon>
    </lineage>
</organism>
<keyword evidence="2" id="KW-1185">Reference proteome</keyword>
<accession>A0A3Q0JDV8</accession>
<sequence length="167" mass="18528">VHHFYSLQGVCKPGDSDKKGFSKLVVKLRTEFNKHGFYLSAAVSAVISKIDTYYEPTILQNNLHWLGLMAYDFHVAGDKTVGLTAPFFQYGNEDPTFNVKAAVEGWLAKGVSPDKLVLGVPMYGVSYTLADKTKNTIGSPANGPGFQKRALFYNEVRTRNYIVISQL</sequence>
<dbReference type="PROSITE" id="PS51910">
    <property type="entry name" value="GH18_2"/>
    <property type="match status" value="1"/>
</dbReference>
<dbReference type="PANTHER" id="PTHR11177">
    <property type="entry name" value="CHITINASE"/>
    <property type="match status" value="1"/>
</dbReference>
<dbReference type="GO" id="GO:0004568">
    <property type="term" value="F:chitinase activity"/>
    <property type="evidence" value="ECO:0007669"/>
    <property type="project" value="TreeGrafter"/>
</dbReference>
<dbReference type="PaxDb" id="121845-A0A3Q0JDV8"/>
<name>A0A3Q0JDV8_DIACI</name>
<dbReference type="Gene3D" id="3.20.20.80">
    <property type="entry name" value="Glycosidases"/>
    <property type="match status" value="1"/>
</dbReference>
<gene>
    <name evidence="3" type="primary">LOC103516792</name>
</gene>
<proteinExistence type="predicted"/>
<dbReference type="InterPro" id="IPR050314">
    <property type="entry name" value="Glycosyl_Hydrlase_18"/>
</dbReference>
<feature type="domain" description="GH18" evidence="1">
    <location>
        <begin position="1"/>
        <end position="167"/>
    </location>
</feature>
<dbReference type="KEGG" id="dci:103516792"/>
<evidence type="ECO:0000313" key="3">
    <source>
        <dbReference type="RefSeq" id="XP_026684885.1"/>
    </source>
</evidence>
<dbReference type="AlphaFoldDB" id="A0A3Q0JDV8"/>
<dbReference type="SUPFAM" id="SSF51445">
    <property type="entry name" value="(Trans)glycosidases"/>
    <property type="match status" value="1"/>
</dbReference>
<dbReference type="GO" id="GO:0006032">
    <property type="term" value="P:chitin catabolic process"/>
    <property type="evidence" value="ECO:0007669"/>
    <property type="project" value="TreeGrafter"/>
</dbReference>
<dbReference type="GO" id="GO:0005975">
    <property type="term" value="P:carbohydrate metabolic process"/>
    <property type="evidence" value="ECO:0007669"/>
    <property type="project" value="InterPro"/>
</dbReference>
<dbReference type="InterPro" id="IPR017853">
    <property type="entry name" value="GH"/>
</dbReference>
<dbReference type="GO" id="GO:0008061">
    <property type="term" value="F:chitin binding"/>
    <property type="evidence" value="ECO:0007669"/>
    <property type="project" value="TreeGrafter"/>
</dbReference>
<dbReference type="InterPro" id="IPR001223">
    <property type="entry name" value="Glyco_hydro18_cat"/>
</dbReference>
<evidence type="ECO:0000259" key="1">
    <source>
        <dbReference type="PROSITE" id="PS51910"/>
    </source>
</evidence>
<protein>
    <submittedName>
        <fullName evidence="3">Chitotriosidase-1-like</fullName>
    </submittedName>
</protein>
<reference evidence="3" key="1">
    <citation type="submission" date="2025-08" db="UniProtKB">
        <authorList>
            <consortium name="RefSeq"/>
        </authorList>
    </citation>
    <scope>IDENTIFICATION</scope>
</reference>
<evidence type="ECO:0000313" key="2">
    <source>
        <dbReference type="Proteomes" id="UP000079169"/>
    </source>
</evidence>
<dbReference type="Proteomes" id="UP000079169">
    <property type="component" value="Unplaced"/>
</dbReference>
<dbReference type="GeneID" id="103516792"/>
<feature type="non-terminal residue" evidence="3">
    <location>
        <position position="1"/>
    </location>
</feature>
<dbReference type="RefSeq" id="XP_026684885.1">
    <property type="nucleotide sequence ID" value="XM_026829084.1"/>
</dbReference>
<dbReference type="Pfam" id="PF00704">
    <property type="entry name" value="Glyco_hydro_18"/>
    <property type="match status" value="1"/>
</dbReference>